<dbReference type="InterPro" id="IPR023198">
    <property type="entry name" value="PGP-like_dom2"/>
</dbReference>
<gene>
    <name evidence="1" type="ORF">CLV92_113124</name>
</gene>
<dbReference type="Proteomes" id="UP000239485">
    <property type="component" value="Unassembled WGS sequence"/>
</dbReference>
<organism evidence="1 2">
    <name type="scientific">Kineococcus xinjiangensis</name>
    <dbReference type="NCBI Taxonomy" id="512762"/>
    <lineage>
        <taxon>Bacteria</taxon>
        <taxon>Bacillati</taxon>
        <taxon>Actinomycetota</taxon>
        <taxon>Actinomycetes</taxon>
        <taxon>Kineosporiales</taxon>
        <taxon>Kineosporiaceae</taxon>
        <taxon>Kineococcus</taxon>
    </lineage>
</organism>
<comment type="caution">
    <text evidence="1">The sequence shown here is derived from an EMBL/GenBank/DDBJ whole genome shotgun (WGS) entry which is preliminary data.</text>
</comment>
<keyword evidence="2" id="KW-1185">Reference proteome</keyword>
<dbReference type="EMBL" id="PTJD01000013">
    <property type="protein sequence ID" value="PPK92695.1"/>
    <property type="molecule type" value="Genomic_DNA"/>
</dbReference>
<dbReference type="PANTHER" id="PTHR43481">
    <property type="entry name" value="FRUCTOSE-1-PHOSPHATE PHOSPHATASE"/>
    <property type="match status" value="1"/>
</dbReference>
<evidence type="ECO:0000313" key="2">
    <source>
        <dbReference type="Proteomes" id="UP000239485"/>
    </source>
</evidence>
<name>A0A2S6IEQ2_9ACTN</name>
<accession>A0A2S6IEQ2</accession>
<dbReference type="PANTHER" id="PTHR43481:SF4">
    <property type="entry name" value="GLYCEROL-1-PHOSPHATE PHOSPHOHYDROLASE 1-RELATED"/>
    <property type="match status" value="1"/>
</dbReference>
<dbReference type="Gene3D" id="1.10.150.240">
    <property type="entry name" value="Putative phosphatase, domain 2"/>
    <property type="match status" value="1"/>
</dbReference>
<dbReference type="InterPro" id="IPR023214">
    <property type="entry name" value="HAD_sf"/>
</dbReference>
<reference evidence="1 2" key="1">
    <citation type="submission" date="2018-02" db="EMBL/GenBank/DDBJ databases">
        <title>Genomic Encyclopedia of Archaeal and Bacterial Type Strains, Phase II (KMG-II): from individual species to whole genera.</title>
        <authorList>
            <person name="Goeker M."/>
        </authorList>
    </citation>
    <scope>NUCLEOTIDE SEQUENCE [LARGE SCALE GENOMIC DNA]</scope>
    <source>
        <strain evidence="1 2">DSM 22857</strain>
    </source>
</reference>
<dbReference type="SUPFAM" id="SSF56784">
    <property type="entry name" value="HAD-like"/>
    <property type="match status" value="1"/>
</dbReference>
<dbReference type="Gene3D" id="3.40.50.1000">
    <property type="entry name" value="HAD superfamily/HAD-like"/>
    <property type="match status" value="1"/>
</dbReference>
<dbReference type="Pfam" id="PF00702">
    <property type="entry name" value="Hydrolase"/>
    <property type="match status" value="1"/>
</dbReference>
<proteinExistence type="predicted"/>
<dbReference type="NCBIfam" id="TIGR01509">
    <property type="entry name" value="HAD-SF-IA-v3"/>
    <property type="match status" value="1"/>
</dbReference>
<protein>
    <submittedName>
        <fullName evidence="1">Sugar-phosphatase</fullName>
    </submittedName>
</protein>
<dbReference type="InterPro" id="IPR036412">
    <property type="entry name" value="HAD-like_sf"/>
</dbReference>
<dbReference type="InterPro" id="IPR006439">
    <property type="entry name" value="HAD-SF_hydro_IA"/>
</dbReference>
<dbReference type="SFLD" id="SFLDS00003">
    <property type="entry name" value="Haloacid_Dehalogenase"/>
    <property type="match status" value="1"/>
</dbReference>
<dbReference type="SFLD" id="SFLDG01129">
    <property type="entry name" value="C1.5:_HAD__Beta-PGM__Phosphata"/>
    <property type="match status" value="1"/>
</dbReference>
<evidence type="ECO:0000313" key="1">
    <source>
        <dbReference type="EMBL" id="PPK92695.1"/>
    </source>
</evidence>
<dbReference type="NCBIfam" id="TIGR01549">
    <property type="entry name" value="HAD-SF-IA-v1"/>
    <property type="match status" value="1"/>
</dbReference>
<dbReference type="AlphaFoldDB" id="A0A2S6IEQ2"/>
<dbReference type="InterPro" id="IPR051806">
    <property type="entry name" value="HAD-like_SPP"/>
</dbReference>
<dbReference type="GO" id="GO:0050308">
    <property type="term" value="F:sugar-phosphatase activity"/>
    <property type="evidence" value="ECO:0007669"/>
    <property type="project" value="TreeGrafter"/>
</dbReference>
<sequence>MLFDVDGTLIDALANQRQVWRAWAGHYDLDPDQVYATALRTRPQDTFTAVAPGEDPDQCLARLHALEDEDARSGTYDAFAGASDLLTALPPRRWALVTSNYAHRVAIRFHRCGLPLPEVVIDAPAAAHGKPHPAPYLLAAQRLGVAPSDCLVIEDTASGAAAGLAAGMTVWTVNAAEPVPGAHRHYANLQAAAADILDHLS</sequence>